<keyword evidence="2" id="KW-1185">Reference proteome</keyword>
<dbReference type="EMBL" id="JAENHL010000008">
    <property type="protein sequence ID" value="MBK1869789.1"/>
    <property type="molecule type" value="Genomic_DNA"/>
</dbReference>
<comment type="caution">
    <text evidence="1">The sequence shown here is derived from an EMBL/GenBank/DDBJ whole genome shotgun (WGS) entry which is preliminary data.</text>
</comment>
<gene>
    <name evidence="1" type="ORF">JHL16_25730</name>
</gene>
<reference evidence="1" key="1">
    <citation type="submission" date="2021-01" db="EMBL/GenBank/DDBJ databases">
        <authorList>
            <person name="Sun Q."/>
        </authorList>
    </citation>
    <scope>NUCLEOTIDE SEQUENCE</scope>
    <source>
        <strain evidence="1">YIM B02566</strain>
    </source>
</reference>
<protein>
    <submittedName>
        <fullName evidence="1">2,4-dihydroxyhept-2-ene-1,7-dioic acid aldolase</fullName>
    </submittedName>
</protein>
<evidence type="ECO:0000313" key="2">
    <source>
        <dbReference type="Proteomes" id="UP000616151"/>
    </source>
</evidence>
<name>A0ACC5RAR8_9HYPH</name>
<proteinExistence type="predicted"/>
<accession>A0ACC5RAR8</accession>
<organism evidence="1 2">
    <name type="scientific">Taklimakanibacter albus</name>
    <dbReference type="NCBI Taxonomy" id="2800327"/>
    <lineage>
        <taxon>Bacteria</taxon>
        <taxon>Pseudomonadati</taxon>
        <taxon>Pseudomonadota</taxon>
        <taxon>Alphaproteobacteria</taxon>
        <taxon>Hyphomicrobiales</taxon>
        <taxon>Aestuariivirgaceae</taxon>
        <taxon>Taklimakanibacter</taxon>
    </lineage>
</organism>
<evidence type="ECO:0000313" key="1">
    <source>
        <dbReference type="EMBL" id="MBK1869789.1"/>
    </source>
</evidence>
<sequence>MKQAFWLQTANQQACEIARLAGYDMVVFDGEHGVLDVTALDRLVSFCAGIGLEPYVRVGEASRIQIQAALDMGAAGVILPQIEGLDHAARVTAFSKYPPLGSRGIGYSRTMKYGSVGADYIAAENAKRLCYAMIETPGAFAAMAEIAALPCVDGLFIGPGDLSLTRGRGLFADTAADAADLKLVAETARKAGKRFAAAGPTRNYASQAAGLGASFVAGGDELTAMMVGFKSFLE</sequence>
<dbReference type="Proteomes" id="UP000616151">
    <property type="component" value="Unassembled WGS sequence"/>
</dbReference>